<dbReference type="STRING" id="240015.ACP_1323"/>
<evidence type="ECO:0000256" key="4">
    <source>
        <dbReference type="SAM" id="Phobius"/>
    </source>
</evidence>
<dbReference type="Pfam" id="PF07730">
    <property type="entry name" value="HisKA_3"/>
    <property type="match status" value="1"/>
</dbReference>
<dbReference type="InterPro" id="IPR036890">
    <property type="entry name" value="HATPase_C_sf"/>
</dbReference>
<dbReference type="InterPro" id="IPR011712">
    <property type="entry name" value="Sig_transdc_His_kin_sub3_dim/P"/>
</dbReference>
<dbReference type="SUPFAM" id="SSF63829">
    <property type="entry name" value="Calcium-dependent phosphotriesterase"/>
    <property type="match status" value="3"/>
</dbReference>
<dbReference type="GO" id="GO:0016020">
    <property type="term" value="C:membrane"/>
    <property type="evidence" value="ECO:0007669"/>
    <property type="project" value="InterPro"/>
</dbReference>
<dbReference type="GO" id="GO:0000155">
    <property type="term" value="F:phosphorelay sensor kinase activity"/>
    <property type="evidence" value="ECO:0007669"/>
    <property type="project" value="InterPro"/>
</dbReference>
<dbReference type="HOGENOM" id="CLU_000445_28_2_0"/>
<dbReference type="KEGG" id="aca:ACP_1323"/>
<dbReference type="Gene3D" id="2.130.10.10">
    <property type="entry name" value="YVTN repeat-like/Quinoprotein amine dehydrogenase"/>
    <property type="match status" value="3"/>
</dbReference>
<evidence type="ECO:0000313" key="7">
    <source>
        <dbReference type="Proteomes" id="UP000002207"/>
    </source>
</evidence>
<organism evidence="6 7">
    <name type="scientific">Acidobacterium capsulatum (strain ATCC 51196 / DSM 11244 / BCRC 80197 / JCM 7670 / NBRC 15755 / NCIMB 13165 / 161)</name>
    <dbReference type="NCBI Taxonomy" id="240015"/>
    <lineage>
        <taxon>Bacteria</taxon>
        <taxon>Pseudomonadati</taxon>
        <taxon>Acidobacteriota</taxon>
        <taxon>Terriglobia</taxon>
        <taxon>Terriglobales</taxon>
        <taxon>Acidobacteriaceae</taxon>
        <taxon>Acidobacterium</taxon>
    </lineage>
</organism>
<feature type="domain" description="Histidine kinase/HSP90-like ATPase" evidence="5">
    <location>
        <begin position="876"/>
        <end position="969"/>
    </location>
</feature>
<dbReference type="CDD" id="cd16917">
    <property type="entry name" value="HATPase_UhpB-NarQ-NarX-like"/>
    <property type="match status" value="1"/>
</dbReference>
<reference evidence="6 7" key="1">
    <citation type="journal article" date="2009" name="Appl. Environ. Microbiol.">
        <title>Three genomes from the phylum Acidobacteria provide insight into the lifestyles of these microorganisms in soils.</title>
        <authorList>
            <person name="Ward N.L."/>
            <person name="Challacombe J.F."/>
            <person name="Janssen P.H."/>
            <person name="Henrissat B."/>
            <person name="Coutinho P.M."/>
            <person name="Wu M."/>
            <person name="Xie G."/>
            <person name="Haft D.H."/>
            <person name="Sait M."/>
            <person name="Badger J."/>
            <person name="Barabote R.D."/>
            <person name="Bradley B."/>
            <person name="Brettin T.S."/>
            <person name="Brinkac L.M."/>
            <person name="Bruce D."/>
            <person name="Creasy T."/>
            <person name="Daugherty S.C."/>
            <person name="Davidsen T.M."/>
            <person name="DeBoy R.T."/>
            <person name="Detter J.C."/>
            <person name="Dodson R.J."/>
            <person name="Durkin A.S."/>
            <person name="Ganapathy A."/>
            <person name="Gwinn-Giglio M."/>
            <person name="Han C.S."/>
            <person name="Khouri H."/>
            <person name="Kiss H."/>
            <person name="Kothari S.P."/>
            <person name="Madupu R."/>
            <person name="Nelson K.E."/>
            <person name="Nelson W.C."/>
            <person name="Paulsen I."/>
            <person name="Penn K."/>
            <person name="Ren Q."/>
            <person name="Rosovitz M.J."/>
            <person name="Selengut J.D."/>
            <person name="Shrivastava S."/>
            <person name="Sullivan S.A."/>
            <person name="Tapia R."/>
            <person name="Thompson L.S."/>
            <person name="Watkins K.L."/>
            <person name="Yang Q."/>
            <person name="Yu C."/>
            <person name="Zafar N."/>
            <person name="Zhou L."/>
            <person name="Kuske C.R."/>
        </authorList>
    </citation>
    <scope>NUCLEOTIDE SEQUENCE [LARGE SCALE GENOMIC DNA]</scope>
    <source>
        <strain evidence="7">ATCC 51196 / DSM 11244 / BCRC 80197 / JCM 7670 / NBRC 15755 / NCIMB 13165 / 161</strain>
    </source>
</reference>
<evidence type="ECO:0000256" key="3">
    <source>
        <dbReference type="ARBA" id="ARBA00023012"/>
    </source>
</evidence>
<dbReference type="Pfam" id="PF02518">
    <property type="entry name" value="HATPase_c"/>
    <property type="match status" value="1"/>
</dbReference>
<dbReference type="InterPro" id="IPR011123">
    <property type="entry name" value="Y_Y_Y"/>
</dbReference>
<dbReference type="GO" id="GO:0046983">
    <property type="term" value="F:protein dimerization activity"/>
    <property type="evidence" value="ECO:0007669"/>
    <property type="project" value="InterPro"/>
</dbReference>
<dbReference type="PANTHER" id="PTHR24421:SF62">
    <property type="entry name" value="SENSORY TRANSDUCTION HISTIDINE KINASE"/>
    <property type="match status" value="1"/>
</dbReference>
<dbReference type="Pfam" id="PF07494">
    <property type="entry name" value="Reg_prop"/>
    <property type="match status" value="2"/>
</dbReference>
<evidence type="ECO:0000256" key="1">
    <source>
        <dbReference type="ARBA" id="ARBA00022679"/>
    </source>
</evidence>
<keyword evidence="4" id="KW-0472">Membrane</keyword>
<keyword evidence="7" id="KW-1185">Reference proteome</keyword>
<dbReference type="InterPro" id="IPR011110">
    <property type="entry name" value="Reg_prop"/>
</dbReference>
<dbReference type="InterPro" id="IPR050482">
    <property type="entry name" value="Sensor_HK_TwoCompSys"/>
</dbReference>
<feature type="transmembrane region" description="Helical" evidence="4">
    <location>
        <begin position="734"/>
        <end position="752"/>
    </location>
</feature>
<dbReference type="AlphaFoldDB" id="C1F5E9"/>
<dbReference type="InterPro" id="IPR013783">
    <property type="entry name" value="Ig-like_fold"/>
</dbReference>
<dbReference type="Gene3D" id="1.20.5.1930">
    <property type="match status" value="1"/>
</dbReference>
<dbReference type="eggNOG" id="COG3292">
    <property type="taxonomic scope" value="Bacteria"/>
</dbReference>
<gene>
    <name evidence="6" type="ordered locus">ACP_1323</name>
</gene>
<dbReference type="eggNOG" id="COG4585">
    <property type="taxonomic scope" value="Bacteria"/>
</dbReference>
<keyword evidence="2" id="KW-0418">Kinase</keyword>
<evidence type="ECO:0000313" key="6">
    <source>
        <dbReference type="EMBL" id="ACO31367.1"/>
    </source>
</evidence>
<dbReference type="Proteomes" id="UP000002207">
    <property type="component" value="Chromosome"/>
</dbReference>
<sequence length="987" mass="108988">MLSQYAHAAWRLQGGLLDSPPSAIAQTRDGYIWIGSRSGLLRFDGVSFHHWQSPAGQVKLRDPVVSLLGAQDDSLWIGTVHGLFHWKEHRLIAFPRYVSRIDAIAEGSNGTIWLARSRLGMDRRGPLCRVSGEKVHCFGVADGVPFDGGSALAVDAAGAVWMGGVASILRYSSDGHVSVYPMKSSILKGLPSAVSCLSADPSGGVWVGIAYAGPGLGLEYFENGRYSSTHVPAFASSRLRVTTTYRDRSGSLWVGTSNDGLYRIEGHSIQHYSSLDGLSSNDVHQFMEDAEGDLWVITSNGIDRFRDLAVTTYSLAQHLSSNEIDSVFTSRDGSVWSLSDGGINVLKRGVVTAVRLRRQITGKQLEASLEDREGRVWIAMDKGLYLYSQGRFLPVTRRSGKPIGPVLSMAQDPAGLIWCVSLGHGDNKLFHFDPATRIAEPAGVQQAYLFRVIPDIHQGVWTLSIQGEVAHLVHGKNADILEYKLRPPGKQVSTILQGTGGTLYIWSTSGLTLVRGSRHRFLPGISGDACLHTYSDIFDRGGNMWVASRCGITRYAARDVKEWWRASKLTFHHPLRLGPSDGVAVSGPVFTPAVSRSADGRLWFATDNGLQTLDPADLSLNANPPPVFVERLLADHHVYPLANLVRLPARSRDLEIDYTALSFPSPRKVFFRYRLRGYDDGWQNAGTRRQAFYTNLEPGKYSFQVIACNNSGVWNQQGAALNFIVMPAWYQMPWFRFLAVLAILGILTALYLRRVSLIEREMTLRFSERMTERMRIARELHDTLLQAMQGLVLSISSFSSQAVVSSEVREELERSLDHADRLLVSGRNRIRDLRGEGGESETLLASLSTLVSQIFGSASSKVRFTCEGIARPIHAFAREEVLMIASEALSNACFHSDADEVQVQVSYHDNAFRIAIRDNGNGFDAGASPEGHFGIRGMRERAADIGAHLEVQSAPGHGTEVCVTVAAERAYEQPSGWLRRRFRRLRH</sequence>
<dbReference type="PANTHER" id="PTHR24421">
    <property type="entry name" value="NITRATE/NITRITE SENSOR PROTEIN NARX-RELATED"/>
    <property type="match status" value="1"/>
</dbReference>
<dbReference type="Gene3D" id="3.30.565.10">
    <property type="entry name" value="Histidine kinase-like ATPase, C-terminal domain"/>
    <property type="match status" value="1"/>
</dbReference>
<accession>C1F5E9</accession>
<evidence type="ECO:0000256" key="2">
    <source>
        <dbReference type="ARBA" id="ARBA00022777"/>
    </source>
</evidence>
<dbReference type="SMART" id="SM00387">
    <property type="entry name" value="HATPase_c"/>
    <property type="match status" value="1"/>
</dbReference>
<keyword evidence="4" id="KW-1133">Transmembrane helix</keyword>
<keyword evidence="1" id="KW-0808">Transferase</keyword>
<dbReference type="InterPro" id="IPR003594">
    <property type="entry name" value="HATPase_dom"/>
</dbReference>
<dbReference type="SUPFAM" id="SSF55874">
    <property type="entry name" value="ATPase domain of HSP90 chaperone/DNA topoisomerase II/histidine kinase"/>
    <property type="match status" value="1"/>
</dbReference>
<dbReference type="InParanoid" id="C1F5E9"/>
<dbReference type="EMBL" id="CP001472">
    <property type="protein sequence ID" value="ACO31367.1"/>
    <property type="molecule type" value="Genomic_DNA"/>
</dbReference>
<keyword evidence="4" id="KW-0812">Transmembrane</keyword>
<evidence type="ECO:0000259" key="5">
    <source>
        <dbReference type="SMART" id="SM00387"/>
    </source>
</evidence>
<dbReference type="Gene3D" id="2.60.40.10">
    <property type="entry name" value="Immunoglobulins"/>
    <property type="match status" value="1"/>
</dbReference>
<protein>
    <submittedName>
        <fullName evidence="6">Two-component system sensor protein, putative</fullName>
    </submittedName>
</protein>
<dbReference type="InterPro" id="IPR015943">
    <property type="entry name" value="WD40/YVTN_repeat-like_dom_sf"/>
</dbReference>
<name>C1F5E9_ACIC5</name>
<keyword evidence="3" id="KW-0902">Two-component regulatory system</keyword>
<dbReference type="Pfam" id="PF07495">
    <property type="entry name" value="Y_Y_Y"/>
    <property type="match status" value="1"/>
</dbReference>
<proteinExistence type="predicted"/>